<dbReference type="eggNOG" id="arCOG00899">
    <property type="taxonomic scope" value="Archaea"/>
</dbReference>
<protein>
    <submittedName>
        <fullName evidence="7">Integral membrane protein</fullName>
    </submittedName>
</protein>
<feature type="transmembrane region" description="Helical" evidence="6">
    <location>
        <begin position="12"/>
        <end position="31"/>
    </location>
</feature>
<sequence length="323" mass="35805">MEGSEKNGTAKKLILAVTITVLSIAAITKIGNVSVEDFAGAKLSFIVIALILHAFFWIFWTIRLWVIVRVLEHRARISRLFAGVLSSNFVAAITPSSAGGEPVRIKVLVDSGMSAGSATACIMVERFLDALFFSVFLLAMISISGFAVGLGLKVGIIFTALLILFFVFLYELFKSPERIGRLLGFLEKRFRGDLIERLEREIWSFRNAISEMLKNRRMAFVLFLLTGFIWLSEFLIPSVLLMAFSCEPHWILSLTSQAILVIVSLVPLTPGSSGIAEFGFFYLYSSFASCRIGAVAGLWRIITYVSNILVGLVSAVYYLKNKL</sequence>
<evidence type="ECO:0000256" key="1">
    <source>
        <dbReference type="ARBA" id="ARBA00004651"/>
    </source>
</evidence>
<dbReference type="KEGG" id="gac:GACE_1217"/>
<keyword evidence="3 6" id="KW-0812">Transmembrane</keyword>
<dbReference type="AlphaFoldDB" id="A0A0A7GH53"/>
<evidence type="ECO:0000313" key="7">
    <source>
        <dbReference type="EMBL" id="AIY90256.1"/>
    </source>
</evidence>
<accession>A0A0A7GH53</accession>
<proteinExistence type="predicted"/>
<keyword evidence="4 6" id="KW-1133">Transmembrane helix</keyword>
<evidence type="ECO:0000256" key="2">
    <source>
        <dbReference type="ARBA" id="ARBA00022475"/>
    </source>
</evidence>
<evidence type="ECO:0000256" key="5">
    <source>
        <dbReference type="ARBA" id="ARBA00023136"/>
    </source>
</evidence>
<feature type="transmembrane region" description="Helical" evidence="6">
    <location>
        <begin position="301"/>
        <end position="319"/>
    </location>
</feature>
<comment type="subcellular location">
    <subcellularLocation>
        <location evidence="1">Cell membrane</location>
        <topology evidence="1">Multi-pass membrane protein</topology>
    </subcellularLocation>
</comment>
<evidence type="ECO:0000256" key="6">
    <source>
        <dbReference type="SAM" id="Phobius"/>
    </source>
</evidence>
<dbReference type="NCBIfam" id="TIGR00374">
    <property type="entry name" value="flippase-like domain"/>
    <property type="match status" value="1"/>
</dbReference>
<feature type="transmembrane region" description="Helical" evidence="6">
    <location>
        <begin position="43"/>
        <end position="66"/>
    </location>
</feature>
<evidence type="ECO:0000256" key="4">
    <source>
        <dbReference type="ARBA" id="ARBA00022989"/>
    </source>
</evidence>
<organism evidence="7 8">
    <name type="scientific">Geoglobus acetivorans</name>
    <dbReference type="NCBI Taxonomy" id="565033"/>
    <lineage>
        <taxon>Archaea</taxon>
        <taxon>Methanobacteriati</taxon>
        <taxon>Methanobacteriota</taxon>
        <taxon>Archaeoglobi</taxon>
        <taxon>Archaeoglobales</taxon>
        <taxon>Archaeoglobaceae</taxon>
        <taxon>Geoglobus</taxon>
    </lineage>
</organism>
<dbReference type="Pfam" id="PF03706">
    <property type="entry name" value="LPG_synthase_TM"/>
    <property type="match status" value="1"/>
</dbReference>
<keyword evidence="2" id="KW-1003">Cell membrane</keyword>
<dbReference type="STRING" id="565033.GACE_1217"/>
<evidence type="ECO:0000313" key="8">
    <source>
        <dbReference type="Proteomes" id="UP000030624"/>
    </source>
</evidence>
<dbReference type="InterPro" id="IPR022791">
    <property type="entry name" value="L-PG_synthase/AglD"/>
</dbReference>
<dbReference type="GO" id="GO:0005886">
    <property type="term" value="C:plasma membrane"/>
    <property type="evidence" value="ECO:0007669"/>
    <property type="project" value="UniProtKB-SubCell"/>
</dbReference>
<name>A0A0A7GH53_GEOAI</name>
<evidence type="ECO:0000256" key="3">
    <source>
        <dbReference type="ARBA" id="ARBA00022692"/>
    </source>
</evidence>
<dbReference type="HOGENOM" id="CLU_039146_1_0_2"/>
<dbReference type="GeneID" id="24797796"/>
<feature type="transmembrane region" description="Helical" evidence="6">
    <location>
        <begin position="219"/>
        <end position="244"/>
    </location>
</feature>
<reference evidence="7 8" key="1">
    <citation type="journal article" date="2015" name="Appl. Environ. Microbiol.">
        <title>The Geoglobus acetivorans genome: Fe(III) reduction, acetate utilization, autotrophic growth, and degradation of aromatic compounds in a hyperthermophilic archaeon.</title>
        <authorList>
            <person name="Mardanov A.V."/>
            <person name="Slododkina G.B."/>
            <person name="Slobodkin A.I."/>
            <person name="Beletsky A.V."/>
            <person name="Gavrilov S.N."/>
            <person name="Kublanov I.V."/>
            <person name="Bonch-Osmolovskaya E.A."/>
            <person name="Skryabin K.G."/>
            <person name="Ravin N.V."/>
        </authorList>
    </citation>
    <scope>NUCLEOTIDE SEQUENCE [LARGE SCALE GENOMIC DNA]</scope>
    <source>
        <strain evidence="7 8">SBH6</strain>
    </source>
</reference>
<gene>
    <name evidence="7" type="ORF">GACE_1217</name>
</gene>
<keyword evidence="5 6" id="KW-0472">Membrane</keyword>
<feature type="transmembrane region" description="Helical" evidence="6">
    <location>
        <begin position="127"/>
        <end position="148"/>
    </location>
</feature>
<dbReference type="RefSeq" id="WP_048091980.1">
    <property type="nucleotide sequence ID" value="NZ_CP009552.1"/>
</dbReference>
<dbReference type="PANTHER" id="PTHR37693:SF1">
    <property type="entry name" value="INTEGRAL MEMBRANE PROTEIN"/>
    <property type="match status" value="1"/>
</dbReference>
<dbReference type="EMBL" id="CP009552">
    <property type="protein sequence ID" value="AIY90256.1"/>
    <property type="molecule type" value="Genomic_DNA"/>
</dbReference>
<feature type="transmembrane region" description="Helical" evidence="6">
    <location>
        <begin position="154"/>
        <end position="173"/>
    </location>
</feature>
<dbReference type="Proteomes" id="UP000030624">
    <property type="component" value="Chromosome"/>
</dbReference>
<dbReference type="PANTHER" id="PTHR37693">
    <property type="entry name" value="PHOSPHATIDYLGLYCEROL LYSYLTRANSFERASE"/>
    <property type="match status" value="1"/>
</dbReference>